<evidence type="ECO:0000259" key="2">
    <source>
        <dbReference type="Pfam" id="PF26618"/>
    </source>
</evidence>
<gene>
    <name evidence="3" type="ordered locus">TOPB45_0360</name>
</gene>
<sequence length="250" mass="29119">MQVIPIDLYESLEELDPKTKAVILKLIKYWGEIVRREDFLDLNEEVKKLTKTVAELAEAQKSAEERLTRLEKTVAELAEAQKSAEERLTRLKKTVAELAEAQKRTEEKLEKLIDEHRKTREQLGGLAHSIGYFIENEAYKYLPALLQRDFNIKIEGRLIRDYIEVALNKYEEINIYGKGKINGKSVVILGEAKSQLKKSDIDNFLKKVEKISKFFPEEKVLICVTHQTSPQIRKYAESKGIKLYFTYEFY</sequence>
<keyword evidence="4" id="KW-1185">Reference proteome</keyword>
<dbReference type="EMBL" id="CP002829">
    <property type="protein sequence ID" value="AEH22466.1"/>
    <property type="molecule type" value="Genomic_DNA"/>
</dbReference>
<evidence type="ECO:0000313" key="4">
    <source>
        <dbReference type="Proteomes" id="UP000006583"/>
    </source>
</evidence>
<dbReference type="Gene3D" id="1.10.287.1490">
    <property type="match status" value="1"/>
</dbReference>
<evidence type="ECO:0000256" key="1">
    <source>
        <dbReference type="SAM" id="Coils"/>
    </source>
</evidence>
<feature type="domain" description="DUF8196" evidence="2">
    <location>
        <begin position="137"/>
        <end position="241"/>
    </location>
</feature>
<name>F8C3L7_THEGP</name>
<feature type="coiled-coil region" evidence="1">
    <location>
        <begin position="39"/>
        <end position="122"/>
    </location>
</feature>
<protein>
    <submittedName>
        <fullName evidence="3">Chordopoxvirus fusion protein</fullName>
    </submittedName>
</protein>
<dbReference type="Proteomes" id="UP000006583">
    <property type="component" value="Chromosome"/>
</dbReference>
<dbReference type="Pfam" id="PF26618">
    <property type="entry name" value="DUF8196"/>
    <property type="match status" value="1"/>
</dbReference>
<dbReference type="STRING" id="795359.TOPB45_0360"/>
<dbReference type="InterPro" id="IPR058509">
    <property type="entry name" value="DUF8196"/>
</dbReference>
<dbReference type="KEGG" id="top:TOPB45_0360"/>
<evidence type="ECO:0000313" key="3">
    <source>
        <dbReference type="EMBL" id="AEH22466.1"/>
    </source>
</evidence>
<dbReference type="PANTHER" id="PTHR38753:SF1">
    <property type="entry name" value="SLR1441 PROTEIN"/>
    <property type="match status" value="1"/>
</dbReference>
<dbReference type="HOGENOM" id="CLU_086284_0_0_0"/>
<reference evidence="3 4" key="1">
    <citation type="journal article" date="2013" name="Genome Announc.">
        <title>Complete genome sequence of the hyperthermophilic sulfate-reducing bacterium Thermodesulfobacterium geofontis OPF15T.</title>
        <authorList>
            <person name="Elkins J.G."/>
            <person name="Hamilton-Brehm S.D."/>
            <person name="Lucas S."/>
            <person name="Han J."/>
            <person name="Lapidus A."/>
            <person name="Cheng J.F."/>
            <person name="Goodwin L.A."/>
            <person name="Pitluck S."/>
            <person name="Peters L."/>
            <person name="Mikhailova N."/>
            <person name="Davenport K.W."/>
            <person name="Detter J.C."/>
            <person name="Han C.S."/>
            <person name="Tapia R."/>
            <person name="Land M.L."/>
            <person name="Hauser L."/>
            <person name="Kyrpides N.C."/>
            <person name="Ivanova N.N."/>
            <person name="Pagani I."/>
            <person name="Bruce D."/>
            <person name="Woyke T."/>
            <person name="Cottingham R.W."/>
        </authorList>
    </citation>
    <scope>NUCLEOTIDE SEQUENCE [LARGE SCALE GENOMIC DNA]</scope>
    <source>
        <strain evidence="3 4">OPF15</strain>
    </source>
</reference>
<accession>F8C3L7</accession>
<dbReference type="PANTHER" id="PTHR38753">
    <property type="entry name" value="SLR1441 PROTEIN"/>
    <property type="match status" value="1"/>
</dbReference>
<dbReference type="PATRIC" id="fig|795359.3.peg.362"/>
<proteinExistence type="predicted"/>
<dbReference type="RefSeq" id="WP_013909166.1">
    <property type="nucleotide sequence ID" value="NC_015682.1"/>
</dbReference>
<dbReference type="AlphaFoldDB" id="F8C3L7"/>
<dbReference type="eggNOG" id="COG4372">
    <property type="taxonomic scope" value="Bacteria"/>
</dbReference>
<keyword evidence="1" id="KW-0175">Coiled coil</keyword>
<organism evidence="3 4">
    <name type="scientific">Thermodesulfobacterium geofontis (strain OPF15)</name>
    <dbReference type="NCBI Taxonomy" id="795359"/>
    <lineage>
        <taxon>Bacteria</taxon>
        <taxon>Pseudomonadati</taxon>
        <taxon>Thermodesulfobacteriota</taxon>
        <taxon>Thermodesulfobacteria</taxon>
        <taxon>Thermodesulfobacteriales</taxon>
        <taxon>Thermodesulfobacteriaceae</taxon>
        <taxon>Thermodesulfobacterium</taxon>
    </lineage>
</organism>
<dbReference type="OrthoDB" id="9784940at2"/>